<sequence length="101" mass="11891">MDIWALGVIVFEWLYGIPDPPIVPAPRKKEKEVQPDRWYEWIDTWSQWLLNKLDNEDDDPAVEILLGMIEVLPEKRWPTDRCLGRGFQNGLFKRRAADGLL</sequence>
<reference evidence="1" key="1">
    <citation type="submission" date="2020-02" db="EMBL/GenBank/DDBJ databases">
        <authorList>
            <person name="Palmer J.M."/>
        </authorList>
    </citation>
    <scope>NUCLEOTIDE SEQUENCE</scope>
    <source>
        <strain evidence="1">EPUS1.4</strain>
        <tissue evidence="1">Thallus</tissue>
    </source>
</reference>
<dbReference type="OrthoDB" id="10252171at2759"/>
<protein>
    <recommendedName>
        <fullName evidence="3">Protein kinase domain-containing protein</fullName>
    </recommendedName>
</protein>
<evidence type="ECO:0000313" key="2">
    <source>
        <dbReference type="Proteomes" id="UP000606974"/>
    </source>
</evidence>
<dbReference type="EMBL" id="JAACFV010000067">
    <property type="protein sequence ID" value="KAF7507544.1"/>
    <property type="molecule type" value="Genomic_DNA"/>
</dbReference>
<dbReference type="SUPFAM" id="SSF56112">
    <property type="entry name" value="Protein kinase-like (PK-like)"/>
    <property type="match status" value="1"/>
</dbReference>
<dbReference type="AlphaFoldDB" id="A0A8H7AHI6"/>
<dbReference type="Gene3D" id="1.10.510.10">
    <property type="entry name" value="Transferase(Phosphotransferase) domain 1"/>
    <property type="match status" value="1"/>
</dbReference>
<dbReference type="InterPro" id="IPR011009">
    <property type="entry name" value="Kinase-like_dom_sf"/>
</dbReference>
<comment type="caution">
    <text evidence="1">The sequence shown here is derived from an EMBL/GenBank/DDBJ whole genome shotgun (WGS) entry which is preliminary data.</text>
</comment>
<keyword evidence="2" id="KW-1185">Reference proteome</keyword>
<gene>
    <name evidence="1" type="ORF">GJ744_010335</name>
</gene>
<proteinExistence type="predicted"/>
<dbReference type="Proteomes" id="UP000606974">
    <property type="component" value="Unassembled WGS sequence"/>
</dbReference>
<name>A0A8H7AHI6_9EURO</name>
<organism evidence="1 2">
    <name type="scientific">Endocarpon pusillum</name>
    <dbReference type="NCBI Taxonomy" id="364733"/>
    <lineage>
        <taxon>Eukaryota</taxon>
        <taxon>Fungi</taxon>
        <taxon>Dikarya</taxon>
        <taxon>Ascomycota</taxon>
        <taxon>Pezizomycotina</taxon>
        <taxon>Eurotiomycetes</taxon>
        <taxon>Chaetothyriomycetidae</taxon>
        <taxon>Verrucariales</taxon>
        <taxon>Verrucariaceae</taxon>
        <taxon>Endocarpon</taxon>
    </lineage>
</organism>
<evidence type="ECO:0008006" key="3">
    <source>
        <dbReference type="Google" id="ProtNLM"/>
    </source>
</evidence>
<evidence type="ECO:0000313" key="1">
    <source>
        <dbReference type="EMBL" id="KAF7507544.1"/>
    </source>
</evidence>
<accession>A0A8H7AHI6</accession>